<dbReference type="Proteomes" id="UP000076532">
    <property type="component" value="Unassembled WGS sequence"/>
</dbReference>
<dbReference type="EMBL" id="KV417523">
    <property type="protein sequence ID" value="KZP24911.1"/>
    <property type="molecule type" value="Genomic_DNA"/>
</dbReference>
<protein>
    <submittedName>
        <fullName evidence="1">Uncharacterized protein</fullName>
    </submittedName>
</protein>
<dbReference type="AlphaFoldDB" id="A0A166NE49"/>
<sequence length="56" mass="6330">MFATPTHVGHPLCGSCTCKVRIFCEAFLAASMHTFPLLFRCFSHRIHPTIEHTILT</sequence>
<feature type="non-terminal residue" evidence="1">
    <location>
        <position position="56"/>
    </location>
</feature>
<organism evidence="1 2">
    <name type="scientific">Athelia psychrophila</name>
    <dbReference type="NCBI Taxonomy" id="1759441"/>
    <lineage>
        <taxon>Eukaryota</taxon>
        <taxon>Fungi</taxon>
        <taxon>Dikarya</taxon>
        <taxon>Basidiomycota</taxon>
        <taxon>Agaricomycotina</taxon>
        <taxon>Agaricomycetes</taxon>
        <taxon>Agaricomycetidae</taxon>
        <taxon>Atheliales</taxon>
        <taxon>Atheliaceae</taxon>
        <taxon>Athelia</taxon>
    </lineage>
</organism>
<accession>A0A166NE49</accession>
<gene>
    <name evidence="1" type="ORF">FIBSPDRAFT_856267</name>
</gene>
<evidence type="ECO:0000313" key="2">
    <source>
        <dbReference type="Proteomes" id="UP000076532"/>
    </source>
</evidence>
<name>A0A166NE49_9AGAM</name>
<proteinExistence type="predicted"/>
<keyword evidence="2" id="KW-1185">Reference proteome</keyword>
<reference evidence="1 2" key="1">
    <citation type="journal article" date="2016" name="Mol. Biol. Evol.">
        <title>Comparative Genomics of Early-Diverging Mushroom-Forming Fungi Provides Insights into the Origins of Lignocellulose Decay Capabilities.</title>
        <authorList>
            <person name="Nagy L.G."/>
            <person name="Riley R."/>
            <person name="Tritt A."/>
            <person name="Adam C."/>
            <person name="Daum C."/>
            <person name="Floudas D."/>
            <person name="Sun H."/>
            <person name="Yadav J.S."/>
            <person name="Pangilinan J."/>
            <person name="Larsson K.H."/>
            <person name="Matsuura K."/>
            <person name="Barry K."/>
            <person name="Labutti K."/>
            <person name="Kuo R."/>
            <person name="Ohm R.A."/>
            <person name="Bhattacharya S.S."/>
            <person name="Shirouzu T."/>
            <person name="Yoshinaga Y."/>
            <person name="Martin F.M."/>
            <person name="Grigoriev I.V."/>
            <person name="Hibbett D.S."/>
        </authorList>
    </citation>
    <scope>NUCLEOTIDE SEQUENCE [LARGE SCALE GENOMIC DNA]</scope>
    <source>
        <strain evidence="1 2">CBS 109695</strain>
    </source>
</reference>
<evidence type="ECO:0000313" key="1">
    <source>
        <dbReference type="EMBL" id="KZP24911.1"/>
    </source>
</evidence>